<organism evidence="3">
    <name type="scientific">Micromonas pusilla</name>
    <name type="common">Picoplanktonic green alga</name>
    <name type="synonym">Chromulina pusilla</name>
    <dbReference type="NCBI Taxonomy" id="38833"/>
    <lineage>
        <taxon>Eukaryota</taxon>
        <taxon>Viridiplantae</taxon>
        <taxon>Chlorophyta</taxon>
        <taxon>Mamiellophyceae</taxon>
        <taxon>Mamiellales</taxon>
        <taxon>Mamiellaceae</taxon>
        <taxon>Micromonas</taxon>
    </lineage>
</organism>
<dbReference type="InterPro" id="IPR051843">
    <property type="entry name" value="CPA1_transporter"/>
</dbReference>
<dbReference type="PANTHER" id="PTHR31102">
    <property type="match status" value="1"/>
</dbReference>
<feature type="compositionally biased region" description="Acidic residues" evidence="1">
    <location>
        <begin position="517"/>
        <end position="530"/>
    </location>
</feature>
<name>A0A7S0GTP2_MICPS</name>
<gene>
    <name evidence="3" type="ORF">MSP1401_LOCUS5976</name>
</gene>
<feature type="region of interest" description="Disordered" evidence="1">
    <location>
        <begin position="498"/>
        <end position="541"/>
    </location>
</feature>
<keyword evidence="2" id="KW-0812">Transmembrane</keyword>
<dbReference type="GO" id="GO:0098662">
    <property type="term" value="P:inorganic cation transmembrane transport"/>
    <property type="evidence" value="ECO:0007669"/>
    <property type="project" value="TreeGrafter"/>
</dbReference>
<feature type="transmembrane region" description="Helical" evidence="2">
    <location>
        <begin position="393"/>
        <end position="415"/>
    </location>
</feature>
<keyword evidence="2" id="KW-1133">Transmembrane helix</keyword>
<reference evidence="3" key="1">
    <citation type="submission" date="2021-01" db="EMBL/GenBank/DDBJ databases">
        <authorList>
            <person name="Corre E."/>
            <person name="Pelletier E."/>
            <person name="Niang G."/>
            <person name="Scheremetjew M."/>
            <person name="Finn R."/>
            <person name="Kale V."/>
            <person name="Holt S."/>
            <person name="Cochrane G."/>
            <person name="Meng A."/>
            <person name="Brown T."/>
            <person name="Cohen L."/>
        </authorList>
    </citation>
    <scope>NUCLEOTIDE SEQUENCE</scope>
    <source>
        <strain evidence="3">CCAC1681</strain>
    </source>
</reference>
<dbReference type="EMBL" id="HBEN01007296">
    <property type="protein sequence ID" value="CAD8439832.1"/>
    <property type="molecule type" value="Transcribed_RNA"/>
</dbReference>
<dbReference type="PANTHER" id="PTHR31102:SF1">
    <property type="entry name" value="CATION_H+ EXCHANGER DOMAIN-CONTAINING PROTEIN"/>
    <property type="match status" value="1"/>
</dbReference>
<feature type="compositionally biased region" description="Low complexity" evidence="1">
    <location>
        <begin position="266"/>
        <end position="277"/>
    </location>
</feature>
<feature type="transmembrane region" description="Helical" evidence="2">
    <location>
        <begin position="468"/>
        <end position="489"/>
    </location>
</feature>
<dbReference type="AlphaFoldDB" id="A0A7S0GTP2"/>
<feature type="transmembrane region" description="Helical" evidence="2">
    <location>
        <begin position="163"/>
        <end position="183"/>
    </location>
</feature>
<keyword evidence="2" id="KW-0472">Membrane</keyword>
<feature type="region of interest" description="Disordered" evidence="1">
    <location>
        <begin position="259"/>
        <end position="302"/>
    </location>
</feature>
<evidence type="ECO:0008006" key="4">
    <source>
        <dbReference type="Google" id="ProtNLM"/>
    </source>
</evidence>
<proteinExistence type="predicted"/>
<protein>
    <recommendedName>
        <fullName evidence="4">Monovalent Cation:Proton antiporter-1 family</fullName>
    </recommendedName>
</protein>
<accession>A0A7S0GTP2</accession>
<feature type="transmembrane region" description="Helical" evidence="2">
    <location>
        <begin position="44"/>
        <end position="63"/>
    </location>
</feature>
<evidence type="ECO:0000256" key="2">
    <source>
        <dbReference type="SAM" id="Phobius"/>
    </source>
</evidence>
<evidence type="ECO:0000313" key="3">
    <source>
        <dbReference type="EMBL" id="CAD8439832.1"/>
    </source>
</evidence>
<evidence type="ECO:0000256" key="1">
    <source>
        <dbReference type="SAM" id="MobiDB-lite"/>
    </source>
</evidence>
<sequence length="541" mass="54820">MWSPEETARHARDARRLGIAVAGLLAWWAAGRLAVGPSFGPGGAVFAVFVVLFSSFGAGRVVARFPPMPALLGQLVAGFLLRNIPTVGDAVGAAVDARFSAAARTAALGIVLARAGLSLDVKAVYRLRWAIKRLAFGPATAEALVVTLLAKPALGLPWSHCAALGYLFAGISPAVVVPSMLALQDHGRGVKAGVPALAITAASVDVVYAIAGFGVASSWLPGMGAGGAAAAAWQAPTQIVGGALGGVVVGKLLGTVLPPEDEATGPSPSANATNAPPTRRDGGALAVKTTEPTTESSKPRVLETADGYSSAARAVALMALVQLALFAGARWEFSGGAALLSLVMSTAAAQTWGPKPAKETGLLLNAIWAKVGEPLLFGLIGAAVDASRLKADVALFGILTLAAGLAARCVCAFFAAKGGSLSMRDRLFIAVAWTPKATVQAALAGLPFDAAVEAFGRGSKEADRAETLLALGVLSILITAPLGAAAMAVSGERLLEKDADECSPRGTHSPRRSVDGGDPETGAEDVEVLEDDARLGRGGHF</sequence>
<feature type="transmembrane region" description="Helical" evidence="2">
    <location>
        <begin position="195"/>
        <end position="216"/>
    </location>
</feature>